<proteinExistence type="predicted"/>
<accession>A0A1R1YAH9</accession>
<evidence type="ECO:0000313" key="2">
    <source>
        <dbReference type="Proteomes" id="UP000187283"/>
    </source>
</evidence>
<keyword evidence="2" id="KW-1185">Reference proteome</keyword>
<dbReference type="EMBL" id="LSSN01000454">
    <property type="protein sequence ID" value="OMJ23878.1"/>
    <property type="molecule type" value="Genomic_DNA"/>
</dbReference>
<dbReference type="Proteomes" id="UP000187283">
    <property type="component" value="Unassembled WGS sequence"/>
</dbReference>
<reference evidence="1 2" key="1">
    <citation type="submission" date="2017-01" db="EMBL/GenBank/DDBJ databases">
        <authorList>
            <person name="Mah S.A."/>
            <person name="Swanson W.J."/>
            <person name="Moy G.W."/>
            <person name="Vacquier V.D."/>
        </authorList>
    </citation>
    <scope>NUCLEOTIDE SEQUENCE [LARGE SCALE GENOMIC DNA]</scope>
    <source>
        <strain evidence="1 2">GSMNP</strain>
    </source>
</reference>
<organism evidence="1 2">
    <name type="scientific">Smittium culicis</name>
    <dbReference type="NCBI Taxonomy" id="133412"/>
    <lineage>
        <taxon>Eukaryota</taxon>
        <taxon>Fungi</taxon>
        <taxon>Fungi incertae sedis</taxon>
        <taxon>Zoopagomycota</taxon>
        <taxon>Kickxellomycotina</taxon>
        <taxon>Harpellomycetes</taxon>
        <taxon>Harpellales</taxon>
        <taxon>Legeriomycetaceae</taxon>
        <taxon>Smittium</taxon>
    </lineage>
</organism>
<evidence type="ECO:0000313" key="1">
    <source>
        <dbReference type="EMBL" id="OMJ23878.1"/>
    </source>
</evidence>
<gene>
    <name evidence="1" type="ORF">AYI70_g1958</name>
</gene>
<comment type="caution">
    <text evidence="1">The sequence shown here is derived from an EMBL/GenBank/DDBJ whole genome shotgun (WGS) entry which is preliminary data.</text>
</comment>
<protein>
    <submittedName>
        <fullName evidence="1">Uncharacterized protein</fullName>
    </submittedName>
</protein>
<name>A0A1R1YAH9_9FUNG</name>
<dbReference type="AlphaFoldDB" id="A0A1R1YAH9"/>
<sequence>MPLIFHTIKLQCLFSESGGFPLLGPETTVFTFIFMNWDIERCIRSMDQVADLYFGVANVIVSRSLMTLCIFCSIRFHLGNAYEFLNFFHLNIIHSTLAPSCRRTSCSISQPH</sequence>